<dbReference type="PROSITE" id="PS51192">
    <property type="entry name" value="HELICASE_ATP_BIND_1"/>
    <property type="match status" value="1"/>
</dbReference>
<dbReference type="GO" id="GO:0005634">
    <property type="term" value="C:nucleus"/>
    <property type="evidence" value="ECO:0007669"/>
    <property type="project" value="UniProtKB-SubCell"/>
</dbReference>
<keyword evidence="3" id="KW-0547">Nucleotide-binding</keyword>
<dbReference type="InterPro" id="IPR044574">
    <property type="entry name" value="ARIP4-like"/>
</dbReference>
<dbReference type="SMART" id="SM00487">
    <property type="entry name" value="DEXDc"/>
    <property type="match status" value="1"/>
</dbReference>
<evidence type="ECO:0000256" key="3">
    <source>
        <dbReference type="ARBA" id="ARBA00022741"/>
    </source>
</evidence>
<dbReference type="InterPro" id="IPR000330">
    <property type="entry name" value="SNF2_N"/>
</dbReference>
<reference evidence="11" key="1">
    <citation type="submission" date="2024-02" db="UniProtKB">
        <authorList>
            <consortium name="WormBaseParasite"/>
        </authorList>
    </citation>
    <scope>IDENTIFICATION</scope>
</reference>
<feature type="compositionally biased region" description="Acidic residues" evidence="8">
    <location>
        <begin position="533"/>
        <end position="544"/>
    </location>
</feature>
<keyword evidence="7" id="KW-0539">Nucleus</keyword>
<dbReference type="GO" id="GO:0005524">
    <property type="term" value="F:ATP binding"/>
    <property type="evidence" value="ECO:0007669"/>
    <property type="project" value="UniProtKB-KW"/>
</dbReference>
<sequence>MADSDDGELTSLESLRKSIKREEERFRTGLESIKQMLREVDDIEPSEADALKRRFEVFVNNFEPRSTKINIKKKAQAKKTERIPQRDEQSIPSTSRQDNLNSEVLSTTVSLRKSGNPILQADTSESQENSFELYTDDGNISSTSMVIDHEIDDASDNESTDIHRRNESSPEEAAEVFEPPNLLTLLGLPPTTDQPMLEESTTANEKNITKADRKERSVGAGDTEKSASTPELRDIFDCDSPIFACADLEPASKEKTPTSDSQFAAMEEGDLSDGSLVGDEDIQLYEEIRNEKKVLRNKGKKKTPKKQKKNLSDSEDEIDALLAGTNKLLKQPIRIIKRNNDDDDDKSEEVSEENEEEKTKKALMMQRPIVTPLPQNRTKKQAQKHQMEKRKKRNPEVAKEFLLKKRKLMRDDEDGEDSNSTGDSSVEGSDEEYLRSIDADLRKNRRLLKAMESDNEEDDDKKDRPKKKAAAGQKAKTRNKRKLISDNESDASVDSIFDDEAEESNDEKEVAPKKNKNQKQRKGKRRKVRVDSEESEEKAEGEEATEVKEKEKKNLARGGKALLTKDKLTKETISAEKAERERRKRLEQKQKEFNGIELAEEEDLAAALTGSQKSIKLKSVVLDADKNGTPSQPVEVHPSLVQVLKKHQAEGISFMYDSAFESVDRLDEDGSGGILAHCMGLGKTLQVIAFLHTIMNHPKIGQKIRRVLIIVPKNVVINWFKEFQKWLANNDEELDTIEVMELDQFKSHDDRHRALRNWHRREEPSVMIVGYDMFRILTTSEDDKGGKRKPVAKPKKTNRKFAKLQEDFRYYLQDPGPDLIVCDEAHKLKNDESALSKTMRKIRTRRRICLTGTPLQNNLIEYHCMVNFVKPGLLGTKAEFANRFANPINRGRTKDATSGEVRFMKRRCHVLFEHLKKCVDRKDYTVLKEAIPPKQEYVLNVRLTERQCDLYRAFLENVGDTDFERLRRLLPDYHVLSRIWTHPYQLLVHEAEMERRRILRDESEENDRFVDDRSEGELTENSGSGADSDVICEDDEPGPSNARPTRSSRRLAGEEVEVNPLRDGTPPEYSGWFSKLDLVSEDDKRKKCEEIGDKLLVFSQSLESLALIKRMLMHFDSTKTWFTDGHEALNGNERWGWQEGYDYMTIDGSVQAGKRDSVQTAFNNPRNLRARLMLISTKSGFTWDKHGRCKSSCDL</sequence>
<dbReference type="InterPro" id="IPR014001">
    <property type="entry name" value="Helicase_ATP-bd"/>
</dbReference>
<evidence type="ECO:0000256" key="1">
    <source>
        <dbReference type="ARBA" id="ARBA00004123"/>
    </source>
</evidence>
<evidence type="ECO:0000256" key="4">
    <source>
        <dbReference type="ARBA" id="ARBA00022806"/>
    </source>
</evidence>
<feature type="compositionally biased region" description="Basic residues" evidence="8">
    <location>
        <begin position="513"/>
        <end position="528"/>
    </location>
</feature>
<feature type="compositionally biased region" description="Basic and acidic residues" evidence="8">
    <location>
        <begin position="432"/>
        <end position="442"/>
    </location>
</feature>
<keyword evidence="6" id="KW-0238">DNA-binding</keyword>
<feature type="compositionally biased region" description="Basic and acidic residues" evidence="8">
    <location>
        <begin position="394"/>
        <end position="403"/>
    </location>
</feature>
<keyword evidence="10" id="KW-1185">Reference proteome</keyword>
<feature type="region of interest" description="Disordered" evidence="8">
    <location>
        <begin position="1004"/>
        <end position="1065"/>
    </location>
</feature>
<dbReference type="GO" id="GO:0003677">
    <property type="term" value="F:DNA binding"/>
    <property type="evidence" value="ECO:0007669"/>
    <property type="project" value="UniProtKB-KW"/>
</dbReference>
<dbReference type="PANTHER" id="PTHR45797:SF3">
    <property type="entry name" value="TRANSCRIPTIONAL REGULATOR ATRX HOMOLOG"/>
    <property type="match status" value="1"/>
</dbReference>
<evidence type="ECO:0000259" key="9">
    <source>
        <dbReference type="PROSITE" id="PS51192"/>
    </source>
</evidence>
<dbReference type="Pfam" id="PF00176">
    <property type="entry name" value="SNF2-rel_dom"/>
    <property type="match status" value="1"/>
</dbReference>
<feature type="compositionally biased region" description="Polar residues" evidence="8">
    <location>
        <begin position="121"/>
        <end position="137"/>
    </location>
</feature>
<dbReference type="PANTHER" id="PTHR45797">
    <property type="entry name" value="RAD54-LIKE"/>
    <property type="match status" value="1"/>
</dbReference>
<feature type="compositionally biased region" description="Basic and acidic residues" evidence="8">
    <location>
        <begin position="14"/>
        <end position="26"/>
    </location>
</feature>
<feature type="compositionally biased region" description="Polar residues" evidence="8">
    <location>
        <begin position="418"/>
        <end position="427"/>
    </location>
</feature>
<feature type="compositionally biased region" description="Basic residues" evidence="8">
    <location>
        <begin position="377"/>
        <end position="393"/>
    </location>
</feature>
<feature type="compositionally biased region" description="Basic and acidic residues" evidence="8">
    <location>
        <begin position="207"/>
        <end position="233"/>
    </location>
</feature>
<feature type="domain" description="Helicase ATP-binding" evidence="9">
    <location>
        <begin position="664"/>
        <end position="872"/>
    </location>
</feature>
<keyword evidence="5" id="KW-0067">ATP-binding</keyword>
<evidence type="ECO:0000256" key="8">
    <source>
        <dbReference type="SAM" id="MobiDB-lite"/>
    </source>
</evidence>
<feature type="compositionally biased region" description="Basic and acidic residues" evidence="8">
    <location>
        <begin position="1004"/>
        <end position="1016"/>
    </location>
</feature>
<dbReference type="GO" id="GO:0016887">
    <property type="term" value="F:ATP hydrolysis activity"/>
    <property type="evidence" value="ECO:0007669"/>
    <property type="project" value="InterPro"/>
</dbReference>
<keyword evidence="4" id="KW-0378">Hydrolase</keyword>
<feature type="region of interest" description="Disordered" evidence="8">
    <location>
        <begin position="332"/>
        <end position="565"/>
    </location>
</feature>
<dbReference type="InterPro" id="IPR038718">
    <property type="entry name" value="SNF2-like_sf"/>
</dbReference>
<evidence type="ECO:0000256" key="2">
    <source>
        <dbReference type="ARBA" id="ARBA00007025"/>
    </source>
</evidence>
<dbReference type="GO" id="GO:0004386">
    <property type="term" value="F:helicase activity"/>
    <property type="evidence" value="ECO:0007669"/>
    <property type="project" value="UniProtKB-KW"/>
</dbReference>
<organism evidence="10 11">
    <name type="scientific">Mesorhabditis belari</name>
    <dbReference type="NCBI Taxonomy" id="2138241"/>
    <lineage>
        <taxon>Eukaryota</taxon>
        <taxon>Metazoa</taxon>
        <taxon>Ecdysozoa</taxon>
        <taxon>Nematoda</taxon>
        <taxon>Chromadorea</taxon>
        <taxon>Rhabditida</taxon>
        <taxon>Rhabditina</taxon>
        <taxon>Rhabditomorpha</taxon>
        <taxon>Rhabditoidea</taxon>
        <taxon>Rhabditidae</taxon>
        <taxon>Mesorhabditinae</taxon>
        <taxon>Mesorhabditis</taxon>
    </lineage>
</organism>
<comment type="subcellular location">
    <subcellularLocation>
        <location evidence="1">Nucleus</location>
    </subcellularLocation>
</comment>
<comment type="similarity">
    <text evidence="2">Belongs to the SNF2/RAD54 helicase family.</text>
</comment>
<keyword evidence="4" id="KW-0347">Helicase</keyword>
<dbReference type="Gene3D" id="3.40.50.300">
    <property type="entry name" value="P-loop containing nucleotide triphosphate hydrolases"/>
    <property type="match status" value="1"/>
</dbReference>
<feature type="compositionally biased region" description="Low complexity" evidence="8">
    <location>
        <begin position="179"/>
        <end position="195"/>
    </location>
</feature>
<dbReference type="WBParaSite" id="MBELARI_LOCUS2623">
    <property type="protein sequence ID" value="MBELARI_LOCUS2623"/>
    <property type="gene ID" value="MBELARI_LOCUS2623"/>
</dbReference>
<evidence type="ECO:0000313" key="11">
    <source>
        <dbReference type="WBParaSite" id="MBELARI_LOCUS2623"/>
    </source>
</evidence>
<feature type="compositionally biased region" description="Polar residues" evidence="8">
    <location>
        <begin position="90"/>
        <end position="113"/>
    </location>
</feature>
<feature type="region of interest" description="Disordered" evidence="8">
    <location>
        <begin position="247"/>
        <end position="316"/>
    </location>
</feature>
<feature type="compositionally biased region" description="Basic residues" evidence="8">
    <location>
        <begin position="464"/>
        <end position="482"/>
    </location>
</feature>
<feature type="compositionally biased region" description="Basic and acidic residues" evidence="8">
    <location>
        <begin position="78"/>
        <end position="89"/>
    </location>
</feature>
<evidence type="ECO:0000256" key="5">
    <source>
        <dbReference type="ARBA" id="ARBA00022840"/>
    </source>
</evidence>
<feature type="compositionally biased region" description="Acidic residues" evidence="8">
    <location>
        <begin position="487"/>
        <end position="506"/>
    </location>
</feature>
<dbReference type="Gene3D" id="3.40.50.10810">
    <property type="entry name" value="Tandem AAA-ATPase domain"/>
    <property type="match status" value="1"/>
</dbReference>
<name>A0AAF3F6T3_9BILA</name>
<accession>A0AAF3F6T3</accession>
<feature type="region of interest" description="Disordered" evidence="8">
    <location>
        <begin position="1"/>
        <end position="26"/>
    </location>
</feature>
<feature type="region of interest" description="Disordered" evidence="8">
    <location>
        <begin position="152"/>
        <end position="233"/>
    </location>
</feature>
<protein>
    <recommendedName>
        <fullName evidence="9">Helicase ATP-binding domain-containing protein</fullName>
    </recommendedName>
</protein>
<dbReference type="AlphaFoldDB" id="A0AAF3F6T3"/>
<evidence type="ECO:0000256" key="6">
    <source>
        <dbReference type="ARBA" id="ARBA00023125"/>
    </source>
</evidence>
<feature type="compositionally biased region" description="Basic residues" evidence="8">
    <location>
        <begin position="295"/>
        <end position="309"/>
    </location>
</feature>
<evidence type="ECO:0000256" key="7">
    <source>
        <dbReference type="ARBA" id="ARBA00023242"/>
    </source>
</evidence>
<feature type="region of interest" description="Disordered" evidence="8">
    <location>
        <begin position="69"/>
        <end position="137"/>
    </location>
</feature>
<dbReference type="InterPro" id="IPR027417">
    <property type="entry name" value="P-loop_NTPase"/>
</dbReference>
<proteinExistence type="inferred from homology"/>
<dbReference type="SUPFAM" id="SSF52540">
    <property type="entry name" value="P-loop containing nucleoside triphosphate hydrolases"/>
    <property type="match status" value="2"/>
</dbReference>
<evidence type="ECO:0000313" key="10">
    <source>
        <dbReference type="Proteomes" id="UP000887575"/>
    </source>
</evidence>
<feature type="compositionally biased region" description="Acidic residues" evidence="8">
    <location>
        <begin position="341"/>
        <end position="356"/>
    </location>
</feature>
<dbReference type="Proteomes" id="UP000887575">
    <property type="component" value="Unassembled WGS sequence"/>
</dbReference>
<feature type="compositionally biased region" description="Basic and acidic residues" evidence="8">
    <location>
        <begin position="545"/>
        <end position="554"/>
    </location>
</feature>